<dbReference type="OrthoDB" id="164170at2"/>
<dbReference type="PRINTS" id="PR00446">
    <property type="entry name" value="HYDRGNUPTAKE"/>
</dbReference>
<dbReference type="KEGG" id="vai:BU251_04500"/>
<dbReference type="GO" id="GO:0016485">
    <property type="term" value="P:protein processing"/>
    <property type="evidence" value="ECO:0007669"/>
    <property type="project" value="TreeGrafter"/>
</dbReference>
<keyword evidence="2 5" id="KW-0645">Protease</keyword>
<reference evidence="5 6" key="1">
    <citation type="submission" date="2017-01" db="EMBL/GenBank/DDBJ databases">
        <title>First insights into the biology of 'candidatus Vampirococcus archaeovorus'.</title>
        <authorList>
            <person name="Kizina J."/>
            <person name="Jordan S."/>
            <person name="Stueber K."/>
            <person name="Reinhardt R."/>
            <person name="Harder J."/>
        </authorList>
    </citation>
    <scope>NUCLEOTIDE SEQUENCE [LARGE SCALE GENOMIC DNA]</scope>
    <source>
        <strain evidence="5 6">LiM</strain>
    </source>
</reference>
<evidence type="ECO:0000256" key="1">
    <source>
        <dbReference type="ARBA" id="ARBA00006814"/>
    </source>
</evidence>
<dbReference type="Gene3D" id="3.40.50.1450">
    <property type="entry name" value="HybD-like"/>
    <property type="match status" value="1"/>
</dbReference>
<evidence type="ECO:0000313" key="5">
    <source>
        <dbReference type="EMBL" id="QAT17047.1"/>
    </source>
</evidence>
<dbReference type="SUPFAM" id="SSF53163">
    <property type="entry name" value="HybD-like"/>
    <property type="match status" value="1"/>
</dbReference>
<dbReference type="AlphaFoldDB" id="A0A410P4B9"/>
<dbReference type="EMBL" id="CP019384">
    <property type="protein sequence ID" value="QAT17047.1"/>
    <property type="molecule type" value="Genomic_DNA"/>
</dbReference>
<dbReference type="GO" id="GO:0008047">
    <property type="term" value="F:enzyme activator activity"/>
    <property type="evidence" value="ECO:0007669"/>
    <property type="project" value="InterPro"/>
</dbReference>
<keyword evidence="4" id="KW-0378">Hydrolase</keyword>
<dbReference type="PANTHER" id="PTHR30302">
    <property type="entry name" value="HYDROGENASE 1 MATURATION PROTEASE"/>
    <property type="match status" value="1"/>
</dbReference>
<organism evidence="5 6">
    <name type="scientific">Velamenicoccus archaeovorus</name>
    <dbReference type="NCBI Taxonomy" id="1930593"/>
    <lineage>
        <taxon>Bacteria</taxon>
        <taxon>Pseudomonadati</taxon>
        <taxon>Candidatus Omnitrophota</taxon>
        <taxon>Candidatus Velamenicoccus</taxon>
    </lineage>
</organism>
<dbReference type="CDD" id="cd06067">
    <property type="entry name" value="H2MP_MemB-H2evol"/>
    <property type="match status" value="1"/>
</dbReference>
<evidence type="ECO:0000256" key="3">
    <source>
        <dbReference type="ARBA" id="ARBA00022750"/>
    </source>
</evidence>
<dbReference type="InterPro" id="IPR000671">
    <property type="entry name" value="Peptidase_A31"/>
</dbReference>
<evidence type="ECO:0000256" key="4">
    <source>
        <dbReference type="ARBA" id="ARBA00022801"/>
    </source>
</evidence>
<sequence length="166" mass="18196">MQNLKTQLQKKLEGVDRLGILGIGSDLRGDDAVGLWVAKALGRKSKTAGPVEIRAFLGHTAPESLTGEIKKFRPTHLLIVDAISMDRAPGEARLFDAQDISEGISFSTHRMPLKILASYLCQSFPCSITVLGIQPQVTDFGKKPSRTVQAGARTVCRMIREILRVR</sequence>
<proteinExistence type="inferred from homology"/>
<evidence type="ECO:0000256" key="2">
    <source>
        <dbReference type="ARBA" id="ARBA00022670"/>
    </source>
</evidence>
<evidence type="ECO:0000313" key="6">
    <source>
        <dbReference type="Proteomes" id="UP000287243"/>
    </source>
</evidence>
<dbReference type="Pfam" id="PF01750">
    <property type="entry name" value="HycI"/>
    <property type="match status" value="1"/>
</dbReference>
<name>A0A410P4B9_VELA1</name>
<dbReference type="RefSeq" id="WP_128699688.1">
    <property type="nucleotide sequence ID" value="NZ_CP019384.1"/>
</dbReference>
<dbReference type="PANTHER" id="PTHR30302:SF1">
    <property type="entry name" value="HYDROGENASE 2 MATURATION PROTEASE"/>
    <property type="match status" value="1"/>
</dbReference>
<dbReference type="Proteomes" id="UP000287243">
    <property type="component" value="Chromosome"/>
</dbReference>
<dbReference type="NCBIfam" id="TIGR00072">
    <property type="entry name" value="hydrog_prot"/>
    <property type="match status" value="1"/>
</dbReference>
<keyword evidence="6" id="KW-1185">Reference proteome</keyword>
<comment type="similarity">
    <text evidence="1">Belongs to the peptidase A31 family.</text>
</comment>
<dbReference type="GO" id="GO:0004190">
    <property type="term" value="F:aspartic-type endopeptidase activity"/>
    <property type="evidence" value="ECO:0007669"/>
    <property type="project" value="UniProtKB-KW"/>
</dbReference>
<keyword evidence="3" id="KW-0064">Aspartyl protease</keyword>
<gene>
    <name evidence="5" type="ORF">BU251_04500</name>
</gene>
<dbReference type="InterPro" id="IPR023430">
    <property type="entry name" value="Pept_HybD-like_dom_sf"/>
</dbReference>
<protein>
    <submittedName>
        <fullName evidence="5">Hydrogenase 3 maturation protease</fullName>
    </submittedName>
</protein>
<dbReference type="InterPro" id="IPR004420">
    <property type="entry name" value="Pept_A31_hyd_mat_HycI"/>
</dbReference>
<accession>A0A410P4B9</accession>